<dbReference type="InterPro" id="IPR016130">
    <property type="entry name" value="Tyr_Pase_AS"/>
</dbReference>
<dbReference type="PANTHER" id="PTHR31126">
    <property type="entry name" value="TYROSINE-PROTEIN PHOSPHATASE"/>
    <property type="match status" value="1"/>
</dbReference>
<dbReference type="PROSITE" id="PS50056">
    <property type="entry name" value="TYR_PHOSPHATASE_2"/>
    <property type="match status" value="1"/>
</dbReference>
<dbReference type="InterPro" id="IPR029021">
    <property type="entry name" value="Prot-tyrosine_phosphatase-like"/>
</dbReference>
<dbReference type="InterPro" id="IPR026893">
    <property type="entry name" value="Tyr/Ser_Pase_IphP-type"/>
</dbReference>
<comment type="similarity">
    <text evidence="1">Belongs to the protein-tyrosine phosphatase family.</text>
</comment>
<dbReference type="Pfam" id="PF13350">
    <property type="entry name" value="Y_phosphatase3"/>
    <property type="match status" value="1"/>
</dbReference>
<sequence>MNGPSGPSSTRLAIDGTYNFREVAPGLLREGVLYRSDALHRLSPAGRAALARLGITRVIDLRSRLDRRLTGADRLRTVGAEYIRIPIGGGARRSDLDTLTLRSVYRTVLDQHGPQVGAAIRAIAEADGPVVVHCTAGKDRTGLVTALTLLAIGIDYPHVAADFESSASNLAGEWTAGMVRKARRFRITMTEDLLEVLAGSPEAALAEALTWVEQTHGGVRGYLAHVGVDDAVIARLHTRLDRP</sequence>
<dbReference type="PROSITE" id="PS00383">
    <property type="entry name" value="TYR_PHOSPHATASE_1"/>
    <property type="match status" value="1"/>
</dbReference>
<accession>A0A5N0TI68</accession>
<organism evidence="3 4">
    <name type="scientific">Microbacterium caowuchunii</name>
    <dbReference type="NCBI Taxonomy" id="2614638"/>
    <lineage>
        <taxon>Bacteria</taxon>
        <taxon>Bacillati</taxon>
        <taxon>Actinomycetota</taxon>
        <taxon>Actinomycetes</taxon>
        <taxon>Micrococcales</taxon>
        <taxon>Microbacteriaceae</taxon>
        <taxon>Microbacterium</taxon>
    </lineage>
</organism>
<dbReference type="Proteomes" id="UP000326838">
    <property type="component" value="Unassembled WGS sequence"/>
</dbReference>
<feature type="domain" description="Tyrosine specific protein phosphatases" evidence="2">
    <location>
        <begin position="114"/>
        <end position="194"/>
    </location>
</feature>
<evidence type="ECO:0000313" key="4">
    <source>
        <dbReference type="Proteomes" id="UP000326838"/>
    </source>
</evidence>
<comment type="caution">
    <text evidence="3">The sequence shown here is derived from an EMBL/GenBank/DDBJ whole genome shotgun (WGS) entry which is preliminary data.</text>
</comment>
<evidence type="ECO:0000256" key="1">
    <source>
        <dbReference type="ARBA" id="ARBA00009580"/>
    </source>
</evidence>
<dbReference type="SUPFAM" id="SSF52799">
    <property type="entry name" value="(Phosphotyrosine protein) phosphatases II"/>
    <property type="match status" value="1"/>
</dbReference>
<reference evidence="4" key="1">
    <citation type="submission" date="2019-09" db="EMBL/GenBank/DDBJ databases">
        <title>Mumia zhuanghuii sp. nov. isolated from the intestinal contents of plateau pika (Ochotona curzoniae) in the Qinghai-Tibet plateau of China.</title>
        <authorList>
            <person name="Tian Z."/>
        </authorList>
    </citation>
    <scope>NUCLEOTIDE SEQUENCE [LARGE SCALE GENOMIC DNA]</scope>
    <source>
        <strain evidence="4">L-033</strain>
    </source>
</reference>
<gene>
    <name evidence="3" type="ORF">F6B40_09945</name>
</gene>
<evidence type="ECO:0000259" key="2">
    <source>
        <dbReference type="PROSITE" id="PS50056"/>
    </source>
</evidence>
<proteinExistence type="inferred from homology"/>
<dbReference type="InterPro" id="IPR000387">
    <property type="entry name" value="Tyr_Pase_dom"/>
</dbReference>
<protein>
    <submittedName>
        <fullName evidence="3">Tyrosine-protein phosphatase</fullName>
    </submittedName>
</protein>
<dbReference type="EMBL" id="VYUY01000012">
    <property type="protein sequence ID" value="KAA9133009.1"/>
    <property type="molecule type" value="Genomic_DNA"/>
</dbReference>
<keyword evidence="4" id="KW-1185">Reference proteome</keyword>
<dbReference type="AlphaFoldDB" id="A0A5N0TI68"/>
<dbReference type="Gene3D" id="3.90.190.10">
    <property type="entry name" value="Protein tyrosine phosphatase superfamily"/>
    <property type="match status" value="1"/>
</dbReference>
<name>A0A5N0TI68_9MICO</name>
<dbReference type="RefSeq" id="WP_150893562.1">
    <property type="nucleotide sequence ID" value="NZ_VYUY01000012.1"/>
</dbReference>
<evidence type="ECO:0000313" key="3">
    <source>
        <dbReference type="EMBL" id="KAA9133009.1"/>
    </source>
</evidence>
<dbReference type="PANTHER" id="PTHR31126:SF1">
    <property type="entry name" value="TYROSINE SPECIFIC PROTEIN PHOSPHATASES DOMAIN-CONTAINING PROTEIN"/>
    <property type="match status" value="1"/>
</dbReference>
<dbReference type="GO" id="GO:0004721">
    <property type="term" value="F:phosphoprotein phosphatase activity"/>
    <property type="evidence" value="ECO:0007669"/>
    <property type="project" value="InterPro"/>
</dbReference>